<dbReference type="Pfam" id="PF09511">
    <property type="entry name" value="RNA_lig_T4_1"/>
    <property type="match status" value="1"/>
</dbReference>
<gene>
    <name evidence="2" type="ORF">Ctaglu_45120</name>
</gene>
<dbReference type="GO" id="GO:0003972">
    <property type="term" value="F:RNA ligase (ATP) activity"/>
    <property type="evidence" value="ECO:0007669"/>
    <property type="project" value="TreeGrafter"/>
</dbReference>
<evidence type="ECO:0000313" key="2">
    <source>
        <dbReference type="EMBL" id="GCD12889.1"/>
    </source>
</evidence>
<reference evidence="2 3" key="1">
    <citation type="submission" date="2018-11" db="EMBL/GenBank/DDBJ databases">
        <title>Genome sequencing and assembly of Clostridium tagluense strain A121.</title>
        <authorList>
            <person name="Murakami T."/>
            <person name="Segawa T."/>
            <person name="Shcherbakova V.A."/>
            <person name="Mori H."/>
            <person name="Yoshimura Y."/>
        </authorList>
    </citation>
    <scope>NUCLEOTIDE SEQUENCE [LARGE SCALE GENOMIC DNA]</scope>
    <source>
        <strain evidence="2 3">A121</strain>
    </source>
</reference>
<protein>
    <recommendedName>
        <fullName evidence="1">T4 RNA ligase 1-like N-terminal domain-containing protein</fullName>
    </recommendedName>
</protein>
<dbReference type="EMBL" id="BHYK01000045">
    <property type="protein sequence ID" value="GCD12889.1"/>
    <property type="molecule type" value="Genomic_DNA"/>
</dbReference>
<evidence type="ECO:0000259" key="1">
    <source>
        <dbReference type="Pfam" id="PF09511"/>
    </source>
</evidence>
<organism evidence="2 3">
    <name type="scientific">Clostridium tagluense</name>
    <dbReference type="NCBI Taxonomy" id="360422"/>
    <lineage>
        <taxon>Bacteria</taxon>
        <taxon>Bacillati</taxon>
        <taxon>Bacillota</taxon>
        <taxon>Clostridia</taxon>
        <taxon>Eubacteriales</taxon>
        <taxon>Clostridiaceae</taxon>
        <taxon>Clostridium</taxon>
    </lineage>
</organism>
<sequence length="367" mass="43934">MNNIEFFKFLTNEPSILEKKYGKISSFNFFRRNVGYSHDWTHEVEVARGLYINNETCEIVGRSYNKWYAINEKPETKMDNLKETLSFPLEAYIKYNGYLAILGYDSQSDELVFTSKASIGGECALIFERIFRETVEDTVSVKKFLKDMNVSMVFEVISPTKQPHIIEYEQEHIVLLDIVYREPNYKKYTYFNLTMIGEFFKMQYKKLAYTLNTWEEFYDWYKLIMKEDYLYEGAKIEGFVIEDSKGYMVKVKLTDYLFWKKMRRLRDTTRKYGDVTDYINLPRANMFYHWLIEQDTSYLKKDIITLRNLFQKEYKQVKLTCLKSNTWDSCFTLYDYCIDEKGVYGIVEDNVYYLSEIALAGYKVTIL</sequence>
<dbReference type="AlphaFoldDB" id="A0A401UTK2"/>
<comment type="caution">
    <text evidence="2">The sequence shown here is derived from an EMBL/GenBank/DDBJ whole genome shotgun (WGS) entry which is preliminary data.</text>
</comment>
<proteinExistence type="predicted"/>
<dbReference type="InterPro" id="IPR019039">
    <property type="entry name" value="T4-Rnl1-like_N"/>
</dbReference>
<feature type="domain" description="T4 RNA ligase 1-like N-terminal" evidence="1">
    <location>
        <begin position="47"/>
        <end position="253"/>
    </location>
</feature>
<evidence type="ECO:0000313" key="3">
    <source>
        <dbReference type="Proteomes" id="UP000287872"/>
    </source>
</evidence>
<keyword evidence="3" id="KW-1185">Reference proteome</keyword>
<accession>A0A401UTK2</accession>
<dbReference type="PANTHER" id="PTHR32004:SF1">
    <property type="entry name" value="TRNA LIGASE"/>
    <property type="match status" value="1"/>
</dbReference>
<name>A0A401UTK2_9CLOT</name>
<dbReference type="OrthoDB" id="9805698at2"/>
<dbReference type="GO" id="GO:0006388">
    <property type="term" value="P:tRNA splicing, via endonucleolytic cleavage and ligation"/>
    <property type="evidence" value="ECO:0007669"/>
    <property type="project" value="TreeGrafter"/>
</dbReference>
<dbReference type="RefSeq" id="WP_125005947.1">
    <property type="nucleotide sequence ID" value="NZ_BHYK01000045.1"/>
</dbReference>
<dbReference type="Proteomes" id="UP000287872">
    <property type="component" value="Unassembled WGS sequence"/>
</dbReference>
<dbReference type="PANTHER" id="PTHR32004">
    <property type="entry name" value="TRNA LIGASE"/>
    <property type="match status" value="1"/>
</dbReference>